<evidence type="ECO:0000313" key="3">
    <source>
        <dbReference type="Proteomes" id="UP000542720"/>
    </source>
</evidence>
<dbReference type="GO" id="GO:0015628">
    <property type="term" value="P:protein secretion by the type II secretion system"/>
    <property type="evidence" value="ECO:0007669"/>
    <property type="project" value="InterPro"/>
</dbReference>
<dbReference type="RefSeq" id="WP_183090342.1">
    <property type="nucleotide sequence ID" value="NZ_JACJUD010000006.1"/>
</dbReference>
<name>A0A7W4LPJ3_9GAMM</name>
<sequence length="234" mass="25260">MNKLLQRWQGMVPREQWLTFGVGLALLGALYLLLVGDPLSTRLASQSAAIKLAEGRRLEAEAGLADLQGKLAADPNLSYRSALLAASASRDELVQQIERETAEMVTPEKMKDVLQTLLQSQPNLHLVGLQSFSEPVQLESASAADKAPADKLAVVPVSLYRHGLVLTLEGGFFDLLGYLQTVQKVQQAPVGPEGGGWKLNWESLDYQVGKAGPARAQISLKLYTLSSKAGWVGV</sequence>
<dbReference type="EMBL" id="JACJUD010000006">
    <property type="protein sequence ID" value="MBB2496805.1"/>
    <property type="molecule type" value="Genomic_DNA"/>
</dbReference>
<keyword evidence="1" id="KW-0472">Membrane</keyword>
<protein>
    <submittedName>
        <fullName evidence="2">Type II secretion system protein M</fullName>
    </submittedName>
</protein>
<evidence type="ECO:0000256" key="1">
    <source>
        <dbReference type="SAM" id="Phobius"/>
    </source>
</evidence>
<gene>
    <name evidence="2" type="ORF">H3H51_17410</name>
</gene>
<dbReference type="AlphaFoldDB" id="A0A7W4LPJ3"/>
<dbReference type="Pfam" id="PF04612">
    <property type="entry name" value="T2SSM"/>
    <property type="match status" value="1"/>
</dbReference>
<evidence type="ECO:0000313" key="2">
    <source>
        <dbReference type="EMBL" id="MBB2496805.1"/>
    </source>
</evidence>
<keyword evidence="3" id="KW-1185">Reference proteome</keyword>
<organism evidence="2 3">
    <name type="scientific">Aquipseudomonas ullengensis</name>
    <dbReference type="NCBI Taxonomy" id="2759166"/>
    <lineage>
        <taxon>Bacteria</taxon>
        <taxon>Pseudomonadati</taxon>
        <taxon>Pseudomonadota</taxon>
        <taxon>Gammaproteobacteria</taxon>
        <taxon>Pseudomonadales</taxon>
        <taxon>Pseudomonadaceae</taxon>
        <taxon>Aquipseudomonas</taxon>
    </lineage>
</organism>
<keyword evidence="1" id="KW-0812">Transmembrane</keyword>
<reference evidence="2 3" key="1">
    <citation type="submission" date="2020-08" db="EMBL/GenBank/DDBJ databases">
        <authorList>
            <person name="Kim C.M."/>
        </authorList>
    </citation>
    <scope>NUCLEOTIDE SEQUENCE [LARGE SCALE GENOMIC DNA]</scope>
    <source>
        <strain evidence="2 3">UL070</strain>
    </source>
</reference>
<feature type="transmembrane region" description="Helical" evidence="1">
    <location>
        <begin position="17"/>
        <end position="36"/>
    </location>
</feature>
<keyword evidence="1" id="KW-1133">Transmembrane helix</keyword>
<dbReference type="InterPro" id="IPR007690">
    <property type="entry name" value="T2SS_GspM"/>
</dbReference>
<dbReference type="GO" id="GO:0015627">
    <property type="term" value="C:type II protein secretion system complex"/>
    <property type="evidence" value="ECO:0007669"/>
    <property type="project" value="InterPro"/>
</dbReference>
<comment type="caution">
    <text evidence="2">The sequence shown here is derived from an EMBL/GenBank/DDBJ whole genome shotgun (WGS) entry which is preliminary data.</text>
</comment>
<accession>A0A7W4LPJ3</accession>
<proteinExistence type="predicted"/>
<dbReference type="Proteomes" id="UP000542720">
    <property type="component" value="Unassembled WGS sequence"/>
</dbReference>